<keyword evidence="9" id="KW-0746">Sphingolipid metabolism</keyword>
<evidence type="ECO:0000256" key="7">
    <source>
        <dbReference type="ARBA" id="ARBA00022691"/>
    </source>
</evidence>
<keyword evidence="10 14" id="KW-1133">Transmembrane helix</keyword>
<proteinExistence type="predicted"/>
<keyword evidence="12 14" id="KW-0472">Membrane</keyword>
<dbReference type="AlphaFoldDB" id="A0A0G4IW11"/>
<dbReference type="PANTHER" id="PTHR45197">
    <property type="entry name" value="SYNTHASE, PUTATIVE (AFU_ORTHOLOGUE AFUA_7G04190)-RELATED"/>
    <property type="match status" value="1"/>
</dbReference>
<dbReference type="InterPro" id="IPR029063">
    <property type="entry name" value="SAM-dependent_MTases_sf"/>
</dbReference>
<dbReference type="EMBL" id="CDSF01000090">
    <property type="protein sequence ID" value="CEO99432.1"/>
    <property type="molecule type" value="Genomic_DNA"/>
</dbReference>
<dbReference type="GO" id="GO:0016020">
    <property type="term" value="C:membrane"/>
    <property type="evidence" value="ECO:0007669"/>
    <property type="project" value="UniProtKB-SubCell"/>
</dbReference>
<keyword evidence="17" id="KW-1185">Reference proteome</keyword>
<dbReference type="OMA" id="INWAREG"/>
<dbReference type="PIRSF" id="PIRSF003085">
    <property type="entry name" value="CMAS"/>
    <property type="match status" value="1"/>
</dbReference>
<dbReference type="Gene3D" id="3.40.50.150">
    <property type="entry name" value="Vaccinia Virus protein VP39"/>
    <property type="match status" value="1"/>
</dbReference>
<keyword evidence="5" id="KW-0489">Methyltransferase</keyword>
<dbReference type="EC" id="2.1.1.317" evidence="13"/>
<dbReference type="InterPro" id="IPR052290">
    <property type="entry name" value="Sphingo_C9-MT"/>
</dbReference>
<evidence type="ECO:0000313" key="15">
    <source>
        <dbReference type="EMBL" id="CEO99432.1"/>
    </source>
</evidence>
<gene>
    <name evidence="15" type="ORF">PBRA_001338</name>
    <name evidence="16" type="ORF">PLBR_LOCUS4651</name>
</gene>
<evidence type="ECO:0000256" key="11">
    <source>
        <dbReference type="ARBA" id="ARBA00023098"/>
    </source>
</evidence>
<keyword evidence="8 14" id="KW-0812">Transmembrane</keyword>
<dbReference type="SUPFAM" id="SSF53335">
    <property type="entry name" value="S-adenosyl-L-methionine-dependent methyltransferases"/>
    <property type="match status" value="1"/>
</dbReference>
<evidence type="ECO:0000256" key="2">
    <source>
        <dbReference type="ARBA" id="ARBA00004760"/>
    </source>
</evidence>
<evidence type="ECO:0000256" key="1">
    <source>
        <dbReference type="ARBA" id="ARBA00004141"/>
    </source>
</evidence>
<dbReference type="Pfam" id="PF02353">
    <property type="entry name" value="CMAS"/>
    <property type="match status" value="1"/>
</dbReference>
<reference evidence="16 18" key="2">
    <citation type="submission" date="2018-03" db="EMBL/GenBank/DDBJ databases">
        <authorList>
            <person name="Fogelqvist J."/>
        </authorList>
    </citation>
    <scope>NUCLEOTIDE SEQUENCE [LARGE SCALE GENOMIC DNA]</scope>
</reference>
<dbReference type="PANTHER" id="PTHR45197:SF1">
    <property type="entry name" value="SPHINGOLIPID C9-METHYLTRANSFERASE A-RELATED"/>
    <property type="match status" value="1"/>
</dbReference>
<sequence>MDILATLRAAIAVYAVAAGVVVEWVWAPRGLVQIPCAAAMVIGLPVLVLSCVLVVFALVMKVCSEITGPETDAPTESFYEIRDKELAQRYQGRKMPIDVAYEAYMAEKLEFKGDLYTVLKNHRQDLFRFVITWAHVKYFLTTLIPQALYHSKQMDDGEVTNVYNRGNDFYNWFLGDTMIYTSGVYKSEDDTLEIAQTRKMTNICRMLHLEKGHKLLDIGCGWGSLVRHASKTVGAKTMGITICQEQINWAREGIAKDGIADICNVQLMDYRDLPMQKWDRISCIEMAEHVGVLRFQSFIKMVKDRLEDDGLFFLQIAGLRRRWIFEDLCWGMFMGTYIFPAADASCPLAWVIGQLESAGFEIQSVQNIGIHYSITLKQWYDKWLSNRDAIVAKYGTWWFRLWCFFLSWSSIIASQGSSTCWQIVCHKNRNETDRMRNVSHRAEIAA</sequence>
<evidence type="ECO:0000256" key="9">
    <source>
        <dbReference type="ARBA" id="ARBA00022919"/>
    </source>
</evidence>
<comment type="subcellular location">
    <subcellularLocation>
        <location evidence="1">Membrane</location>
        <topology evidence="1">Multi-pass membrane protein</topology>
    </subcellularLocation>
</comment>
<dbReference type="Proteomes" id="UP000039324">
    <property type="component" value="Unassembled WGS sequence"/>
</dbReference>
<evidence type="ECO:0000256" key="12">
    <source>
        <dbReference type="ARBA" id="ARBA00023136"/>
    </source>
</evidence>
<accession>A0A0G4IW11</accession>
<evidence type="ECO:0000256" key="3">
    <source>
        <dbReference type="ARBA" id="ARBA00004991"/>
    </source>
</evidence>
<evidence type="ECO:0000256" key="5">
    <source>
        <dbReference type="ARBA" id="ARBA00022603"/>
    </source>
</evidence>
<evidence type="ECO:0000256" key="14">
    <source>
        <dbReference type="SAM" id="Phobius"/>
    </source>
</evidence>
<evidence type="ECO:0000256" key="10">
    <source>
        <dbReference type="ARBA" id="ARBA00022989"/>
    </source>
</evidence>
<geneLocation type="mitochondrion" evidence="16"/>
<evidence type="ECO:0000313" key="18">
    <source>
        <dbReference type="Proteomes" id="UP000290189"/>
    </source>
</evidence>
<comment type="pathway">
    <text evidence="2">Lipid metabolism; sphingolipid metabolism.</text>
</comment>
<keyword evidence="4" id="KW-0444">Lipid biosynthesis</keyword>
<keyword evidence="6" id="KW-0808">Transferase</keyword>
<feature type="transmembrane region" description="Helical" evidence="14">
    <location>
        <begin position="6"/>
        <end position="26"/>
    </location>
</feature>
<dbReference type="GO" id="GO:0008168">
    <property type="term" value="F:methyltransferase activity"/>
    <property type="evidence" value="ECO:0007669"/>
    <property type="project" value="UniProtKB-KW"/>
</dbReference>
<protein>
    <recommendedName>
        <fullName evidence="13">sphingolipid C(9)-methyltransferase</fullName>
        <ecNumber evidence="13">2.1.1.317</ecNumber>
    </recommendedName>
</protein>
<dbReference type="InterPro" id="IPR003333">
    <property type="entry name" value="CMAS"/>
</dbReference>
<dbReference type="CDD" id="cd02440">
    <property type="entry name" value="AdoMet_MTases"/>
    <property type="match status" value="1"/>
</dbReference>
<feature type="transmembrane region" description="Helical" evidence="14">
    <location>
        <begin position="38"/>
        <end position="60"/>
    </location>
</feature>
<keyword evidence="11" id="KW-0443">Lipid metabolism</keyword>
<evidence type="ECO:0000256" key="6">
    <source>
        <dbReference type="ARBA" id="ARBA00022679"/>
    </source>
</evidence>
<keyword evidence="16" id="KW-0496">Mitochondrion</keyword>
<dbReference type="OrthoDB" id="412182at2759"/>
<dbReference type="GO" id="GO:0032259">
    <property type="term" value="P:methylation"/>
    <property type="evidence" value="ECO:0007669"/>
    <property type="project" value="UniProtKB-KW"/>
</dbReference>
<evidence type="ECO:0000313" key="17">
    <source>
        <dbReference type="Proteomes" id="UP000039324"/>
    </source>
</evidence>
<dbReference type="GO" id="GO:0006665">
    <property type="term" value="P:sphingolipid metabolic process"/>
    <property type="evidence" value="ECO:0007669"/>
    <property type="project" value="UniProtKB-KW"/>
</dbReference>
<evidence type="ECO:0000256" key="4">
    <source>
        <dbReference type="ARBA" id="ARBA00022516"/>
    </source>
</evidence>
<reference evidence="15 17" key="1">
    <citation type="submission" date="2015-02" db="EMBL/GenBank/DDBJ databases">
        <authorList>
            <person name="Chooi Y.-H."/>
        </authorList>
    </citation>
    <scope>NUCLEOTIDE SEQUENCE [LARGE SCALE GENOMIC DNA]</scope>
    <source>
        <strain evidence="15">E3</strain>
    </source>
</reference>
<keyword evidence="7" id="KW-0949">S-adenosyl-L-methionine</keyword>
<dbReference type="STRING" id="37360.A0A0G4IW11"/>
<dbReference type="Proteomes" id="UP000290189">
    <property type="component" value="Unassembled WGS sequence"/>
</dbReference>
<organism evidence="15 17">
    <name type="scientific">Plasmodiophora brassicae</name>
    <name type="common">Clubroot disease agent</name>
    <dbReference type="NCBI Taxonomy" id="37360"/>
    <lineage>
        <taxon>Eukaryota</taxon>
        <taxon>Sar</taxon>
        <taxon>Rhizaria</taxon>
        <taxon>Endomyxa</taxon>
        <taxon>Phytomyxea</taxon>
        <taxon>Plasmodiophorida</taxon>
        <taxon>Plasmodiophoridae</taxon>
        <taxon>Plasmodiophora</taxon>
    </lineage>
</organism>
<dbReference type="GO" id="GO:0008610">
    <property type="term" value="P:lipid biosynthetic process"/>
    <property type="evidence" value="ECO:0007669"/>
    <property type="project" value="InterPro"/>
</dbReference>
<evidence type="ECO:0000313" key="16">
    <source>
        <dbReference type="EMBL" id="SPQ97436.1"/>
    </source>
</evidence>
<dbReference type="EMBL" id="OVEO01000007">
    <property type="protein sequence ID" value="SPQ97436.1"/>
    <property type="molecule type" value="Genomic_DNA"/>
</dbReference>
<comment type="pathway">
    <text evidence="3">Sphingolipid metabolism.</text>
</comment>
<name>A0A0G4IW11_PLABS</name>
<evidence type="ECO:0000256" key="8">
    <source>
        <dbReference type="ARBA" id="ARBA00022692"/>
    </source>
</evidence>
<evidence type="ECO:0000256" key="13">
    <source>
        <dbReference type="ARBA" id="ARBA00039020"/>
    </source>
</evidence>